<feature type="transmembrane region" description="Helical" evidence="5">
    <location>
        <begin position="27"/>
        <end position="49"/>
    </location>
</feature>
<keyword evidence="5" id="KW-0618">Plastoquinone</keyword>
<comment type="similarity">
    <text evidence="5 6">Belongs to the complex I subunit 1 family.</text>
</comment>
<evidence type="ECO:0000256" key="1">
    <source>
        <dbReference type="ARBA" id="ARBA00004141"/>
    </source>
</evidence>
<comment type="subunit">
    <text evidence="5">NDH-1 is composed of at least 11 different subunits.</text>
</comment>
<evidence type="ECO:0000256" key="6">
    <source>
        <dbReference type="RuleBase" id="RU000471"/>
    </source>
</evidence>
<keyword evidence="2 5" id="KW-0812">Transmembrane</keyword>
<dbReference type="EC" id="7.1.1.-" evidence="5"/>
<comment type="catalytic activity">
    <reaction evidence="5">
        <text>a plastoquinone + NADH + (n+1) H(+)(in) = a plastoquinol + NAD(+) + n H(+)(out)</text>
        <dbReference type="Rhea" id="RHEA:42608"/>
        <dbReference type="Rhea" id="RHEA-COMP:9561"/>
        <dbReference type="Rhea" id="RHEA-COMP:9562"/>
        <dbReference type="ChEBI" id="CHEBI:15378"/>
        <dbReference type="ChEBI" id="CHEBI:17757"/>
        <dbReference type="ChEBI" id="CHEBI:57540"/>
        <dbReference type="ChEBI" id="CHEBI:57945"/>
        <dbReference type="ChEBI" id="CHEBI:62192"/>
    </reaction>
</comment>
<evidence type="ECO:0000256" key="3">
    <source>
        <dbReference type="ARBA" id="ARBA00022989"/>
    </source>
</evidence>
<feature type="transmembrane region" description="Helical" evidence="5">
    <location>
        <begin position="264"/>
        <end position="286"/>
    </location>
</feature>
<dbReference type="EMBL" id="CP063845">
    <property type="protein sequence ID" value="UFP95034.1"/>
    <property type="molecule type" value="Genomic_DNA"/>
</dbReference>
<dbReference type="Pfam" id="PF00146">
    <property type="entry name" value="NADHdh"/>
    <property type="match status" value="1"/>
</dbReference>
<keyword evidence="5" id="KW-1278">Translocase</keyword>
<feature type="transmembrane region" description="Helical" evidence="5">
    <location>
        <begin position="349"/>
        <end position="371"/>
    </location>
</feature>
<evidence type="ECO:0000313" key="8">
    <source>
        <dbReference type="Proteomes" id="UP001054846"/>
    </source>
</evidence>
<dbReference type="InterPro" id="IPR018086">
    <property type="entry name" value="NADH_UbQ_OxRdtase_su1_CS"/>
</dbReference>
<keyword evidence="4 5" id="KW-0472">Membrane</keyword>
<dbReference type="RefSeq" id="WP_230842151.1">
    <property type="nucleotide sequence ID" value="NZ_CP063845.1"/>
</dbReference>
<comment type="subcellular location">
    <subcellularLocation>
        <location evidence="5">Cell inner membrane</location>
        <topology evidence="5">Multi-pass membrane protein</topology>
    </subcellularLocation>
    <subcellularLocation>
        <location evidence="6">Cell membrane</location>
        <topology evidence="6">Multi-pass membrane protein</topology>
    </subcellularLocation>
    <subcellularLocation>
        <location evidence="1">Membrane</location>
        <topology evidence="1">Multi-pass membrane protein</topology>
    </subcellularLocation>
</comment>
<dbReference type="Proteomes" id="UP001054846">
    <property type="component" value="Chromosome"/>
</dbReference>
<dbReference type="GO" id="GO:0016491">
    <property type="term" value="F:oxidoreductase activity"/>
    <property type="evidence" value="ECO:0007669"/>
    <property type="project" value="UniProtKB-KW"/>
</dbReference>
<feature type="transmembrane region" description="Helical" evidence="5">
    <location>
        <begin position="377"/>
        <end position="394"/>
    </location>
</feature>
<dbReference type="PROSITE" id="PS00668">
    <property type="entry name" value="COMPLEX1_ND1_2"/>
    <property type="match status" value="1"/>
</dbReference>
<keyword evidence="7" id="KW-0560">Oxidoreductase</keyword>
<proteinExistence type="inferred from homology"/>
<comment type="function">
    <text evidence="5">NDH-1 shuttles electrons from an unknown electron donor, via FMN and iron-sulfur (Fe-S) centers, to quinones in the respiratory and/or the photosynthetic chain. The immediate electron acceptor for the enzyme in this species is believed to be plastoquinone. Couples the redox reaction to proton translocation, and thus conserves the redox energy in a proton gradient.</text>
</comment>
<keyword evidence="3 5" id="KW-1133">Transmembrane helix</keyword>
<dbReference type="PANTHER" id="PTHR11432:SF3">
    <property type="entry name" value="NADH-UBIQUINONE OXIDOREDUCTASE CHAIN 1"/>
    <property type="match status" value="1"/>
</dbReference>
<evidence type="ECO:0000256" key="4">
    <source>
        <dbReference type="ARBA" id="ARBA00023136"/>
    </source>
</evidence>
<comment type="caution">
    <text evidence="5">Lacks conserved residue(s) required for the propagation of feature annotation.</text>
</comment>
<organism evidence="7 8">
    <name type="scientific">Gloeobacter morelensis MG652769</name>
    <dbReference type="NCBI Taxonomy" id="2781736"/>
    <lineage>
        <taxon>Bacteria</taxon>
        <taxon>Bacillati</taxon>
        <taxon>Cyanobacteriota</taxon>
        <taxon>Cyanophyceae</taxon>
        <taxon>Gloeobacterales</taxon>
        <taxon>Gloeobacteraceae</taxon>
        <taxon>Gloeobacter</taxon>
        <taxon>Gloeobacter morelensis</taxon>
    </lineage>
</organism>
<feature type="transmembrane region" description="Helical" evidence="5">
    <location>
        <begin position="127"/>
        <end position="148"/>
    </location>
</feature>
<gene>
    <name evidence="7" type="primary">nuoH</name>
    <name evidence="5" type="synonym">ndhA</name>
    <name evidence="7" type="ORF">ISF26_01940</name>
</gene>
<dbReference type="InterPro" id="IPR001694">
    <property type="entry name" value="NADH_UbQ_OxRdtase_su1/FPO"/>
</dbReference>
<sequence>MEGIDLGNAFAQSLSGLGVPADVARALWLPLPMIVILLTVTVGVIAAVWGERKWSGMMQQRWGPTIIGLGGSIQGAADGVKLLVKEDIIPLKADPWLFTLGPAIVIIPVFFSYLVIPFGQGLVLSDITIGIFFIISVASISPIGALMAGYASNNKYALLGGLRAAAQSISYEIPLALSVLAIVMMSSSLSTVDIVEQQETLGLFSFFSWNIWRQPIGFVIFLISALAETERAPFDLPEAESELVAGHHTEYTGMKFALFYLSEYANLILASLIASVLFLGGWSFIVPLEPLAALFGIEASNPVFQVVNALVGISVTILKATFFVFLAILARWTLPRVRIDQLLDLGWKFLLPVSLFNLLLTAALVLLSNTLKTTLPLYLPLVIFVGLVFVAMSLQKRPAAKPTAARA</sequence>
<accession>A0ABY3PN47</accession>
<evidence type="ECO:0000256" key="5">
    <source>
        <dbReference type="HAMAP-Rule" id="MF_01350"/>
    </source>
</evidence>
<evidence type="ECO:0000313" key="7">
    <source>
        <dbReference type="EMBL" id="UFP95034.1"/>
    </source>
</evidence>
<protein>
    <recommendedName>
        <fullName evidence="5">NAD(P)H-quinone oxidoreductase subunit 1</fullName>
        <ecNumber evidence="5">7.1.1.-</ecNumber>
    </recommendedName>
    <alternativeName>
        <fullName evidence="5">NAD(P)H dehydrogenase I subunit 1</fullName>
    </alternativeName>
    <alternativeName>
        <fullName evidence="5">NDH-1 subunit 1</fullName>
    </alternativeName>
    <alternativeName>
        <fullName evidence="5">NDH-A</fullName>
    </alternativeName>
</protein>
<keyword evidence="5" id="KW-1003">Cell membrane</keyword>
<dbReference type="HAMAP" id="MF_01350">
    <property type="entry name" value="NDH1_NuoH"/>
    <property type="match status" value="1"/>
</dbReference>
<keyword evidence="5" id="KW-0521">NADP</keyword>
<reference evidence="7 8" key="1">
    <citation type="journal article" date="2021" name="Genome Biol. Evol.">
        <title>Complete Genome Sequencing of a Novel Gloeobacter Species from a Waterfall Cave in Mexico.</title>
        <authorList>
            <person name="Saw J.H."/>
            <person name="Cardona T."/>
            <person name="Montejano G."/>
        </authorList>
    </citation>
    <scope>NUCLEOTIDE SEQUENCE [LARGE SCALE GENOMIC DNA]</scope>
    <source>
        <strain evidence="7">MG652769</strain>
    </source>
</reference>
<evidence type="ECO:0000256" key="2">
    <source>
        <dbReference type="ARBA" id="ARBA00022692"/>
    </source>
</evidence>
<keyword evidence="5" id="KW-0997">Cell inner membrane</keyword>
<keyword evidence="5 6" id="KW-0520">NAD</keyword>
<dbReference type="PANTHER" id="PTHR11432">
    <property type="entry name" value="NADH DEHYDROGENASE SUBUNIT 1"/>
    <property type="match status" value="1"/>
</dbReference>
<feature type="transmembrane region" description="Helical" evidence="5">
    <location>
        <begin position="306"/>
        <end position="329"/>
    </location>
</feature>
<name>A0ABY3PN47_9CYAN</name>
<keyword evidence="5" id="KW-0874">Quinone</keyword>
<comment type="catalytic activity">
    <reaction evidence="5">
        <text>a plastoquinone + NADPH + (n+1) H(+)(in) = a plastoquinol + NADP(+) + n H(+)(out)</text>
        <dbReference type="Rhea" id="RHEA:42612"/>
        <dbReference type="Rhea" id="RHEA-COMP:9561"/>
        <dbReference type="Rhea" id="RHEA-COMP:9562"/>
        <dbReference type="ChEBI" id="CHEBI:15378"/>
        <dbReference type="ChEBI" id="CHEBI:17757"/>
        <dbReference type="ChEBI" id="CHEBI:57783"/>
        <dbReference type="ChEBI" id="CHEBI:58349"/>
        <dbReference type="ChEBI" id="CHEBI:62192"/>
    </reaction>
</comment>
<feature type="transmembrane region" description="Helical" evidence="5">
    <location>
        <begin position="95"/>
        <end position="115"/>
    </location>
</feature>
<dbReference type="NCBIfam" id="NF004741">
    <property type="entry name" value="PRK06076.1-2"/>
    <property type="match status" value="1"/>
</dbReference>
<keyword evidence="8" id="KW-1185">Reference proteome</keyword>
<dbReference type="PROSITE" id="PS00667">
    <property type="entry name" value="COMPLEX1_ND1_1"/>
    <property type="match status" value="1"/>
</dbReference>
<dbReference type="NCBIfam" id="NF004744">
    <property type="entry name" value="PRK06076.1-5"/>
    <property type="match status" value="1"/>
</dbReference>